<reference evidence="2 3" key="1">
    <citation type="journal article" date="2015" name="Nature">
        <title>rRNA introns, odd ribosomes, and small enigmatic genomes across a large radiation of phyla.</title>
        <authorList>
            <person name="Brown C.T."/>
            <person name="Hug L.A."/>
            <person name="Thomas B.C."/>
            <person name="Sharon I."/>
            <person name="Castelle C.J."/>
            <person name="Singh A."/>
            <person name="Wilkins M.J."/>
            <person name="Williams K.H."/>
            <person name="Banfield J.F."/>
        </authorList>
    </citation>
    <scope>NUCLEOTIDE SEQUENCE [LARGE SCALE GENOMIC DNA]</scope>
</reference>
<dbReference type="PATRIC" id="fig|1618431.3.peg.456"/>
<accession>A0A0G0QYF5</accession>
<evidence type="ECO:0000256" key="1">
    <source>
        <dbReference type="SAM" id="Coils"/>
    </source>
</evidence>
<proteinExistence type="predicted"/>
<organism evidence="2 3">
    <name type="scientific">Candidatus Daviesbacteria bacterium GW2011_GWC2_40_12</name>
    <dbReference type="NCBI Taxonomy" id="1618431"/>
    <lineage>
        <taxon>Bacteria</taxon>
        <taxon>Candidatus Daviesiibacteriota</taxon>
    </lineage>
</organism>
<gene>
    <name evidence="2" type="ORF">UT77_C0002G0134</name>
</gene>
<evidence type="ECO:0000313" key="2">
    <source>
        <dbReference type="EMBL" id="KKR42481.1"/>
    </source>
</evidence>
<feature type="coiled-coil region" evidence="1">
    <location>
        <begin position="30"/>
        <end position="57"/>
    </location>
</feature>
<dbReference type="Gene3D" id="1.20.1270.70">
    <property type="entry name" value="Designed single chain three-helix bundle"/>
    <property type="match status" value="1"/>
</dbReference>
<sequence>MDDTKKMLQAIISGQNALKQELVVKIDKLGEKLDGRIDGLEGRIDTLEERVVKVGNNLTKRIDKIGKQLAYLEDDSPTREEYDELEKRVHKIEQKVISV</sequence>
<dbReference type="AlphaFoldDB" id="A0A0G0QYF5"/>
<evidence type="ECO:0000313" key="3">
    <source>
        <dbReference type="Proteomes" id="UP000034881"/>
    </source>
</evidence>
<keyword evidence="1" id="KW-0175">Coiled coil</keyword>
<protein>
    <submittedName>
        <fullName evidence="2">Uncharacterized protein</fullName>
    </submittedName>
</protein>
<comment type="caution">
    <text evidence="2">The sequence shown here is derived from an EMBL/GenBank/DDBJ whole genome shotgun (WGS) entry which is preliminary data.</text>
</comment>
<dbReference type="EMBL" id="LBYB01000002">
    <property type="protein sequence ID" value="KKR42481.1"/>
    <property type="molecule type" value="Genomic_DNA"/>
</dbReference>
<name>A0A0G0QYF5_9BACT</name>
<dbReference type="Proteomes" id="UP000034881">
    <property type="component" value="Unassembled WGS sequence"/>
</dbReference>